<keyword evidence="6" id="KW-1185">Reference proteome</keyword>
<evidence type="ECO:0000313" key="5">
    <source>
        <dbReference type="EMBL" id="PNF43543.1"/>
    </source>
</evidence>
<dbReference type="PANTHER" id="PTHR45188:SF2">
    <property type="entry name" value="DNAJ HOMOLOG SUBFAMILY C MEMBER 7"/>
    <property type="match status" value="1"/>
</dbReference>
<evidence type="ECO:0000256" key="2">
    <source>
        <dbReference type="ARBA" id="ARBA00022803"/>
    </source>
</evidence>
<name>A0A2J7RRS8_9NEOP</name>
<proteinExistence type="predicted"/>
<evidence type="ECO:0000259" key="4">
    <source>
        <dbReference type="PROSITE" id="PS50076"/>
    </source>
</evidence>
<protein>
    <recommendedName>
        <fullName evidence="4">J domain-containing protein</fullName>
    </recommendedName>
</protein>
<evidence type="ECO:0000256" key="1">
    <source>
        <dbReference type="ARBA" id="ARBA00022737"/>
    </source>
</evidence>
<dbReference type="InterPro" id="IPR011990">
    <property type="entry name" value="TPR-like_helical_dom_sf"/>
</dbReference>
<dbReference type="PROSITE" id="PS50076">
    <property type="entry name" value="DNAJ_2"/>
    <property type="match status" value="1"/>
</dbReference>
<dbReference type="SMART" id="SM00028">
    <property type="entry name" value="TPR"/>
    <property type="match status" value="7"/>
</dbReference>
<evidence type="ECO:0000313" key="6">
    <source>
        <dbReference type="Proteomes" id="UP000235965"/>
    </source>
</evidence>
<reference evidence="5 6" key="1">
    <citation type="submission" date="2017-12" db="EMBL/GenBank/DDBJ databases">
        <title>Hemimetabolous genomes reveal molecular basis of termite eusociality.</title>
        <authorList>
            <person name="Harrison M.C."/>
            <person name="Jongepier E."/>
            <person name="Robertson H.M."/>
            <person name="Arning N."/>
            <person name="Bitard-Feildel T."/>
            <person name="Chao H."/>
            <person name="Childers C.P."/>
            <person name="Dinh H."/>
            <person name="Doddapaneni H."/>
            <person name="Dugan S."/>
            <person name="Gowin J."/>
            <person name="Greiner C."/>
            <person name="Han Y."/>
            <person name="Hu H."/>
            <person name="Hughes D.S.T."/>
            <person name="Huylmans A.-K."/>
            <person name="Kemena C."/>
            <person name="Kremer L.P.M."/>
            <person name="Lee S.L."/>
            <person name="Lopez-Ezquerra A."/>
            <person name="Mallet L."/>
            <person name="Monroy-Kuhn J.M."/>
            <person name="Moser A."/>
            <person name="Murali S.C."/>
            <person name="Muzny D.M."/>
            <person name="Otani S."/>
            <person name="Piulachs M.-D."/>
            <person name="Poelchau M."/>
            <person name="Qu J."/>
            <person name="Schaub F."/>
            <person name="Wada-Katsumata A."/>
            <person name="Worley K.C."/>
            <person name="Xie Q."/>
            <person name="Ylla G."/>
            <person name="Poulsen M."/>
            <person name="Gibbs R.A."/>
            <person name="Schal C."/>
            <person name="Richards S."/>
            <person name="Belles X."/>
            <person name="Korb J."/>
            <person name="Bornberg-Bauer E."/>
        </authorList>
    </citation>
    <scope>NUCLEOTIDE SEQUENCE [LARGE SCALE GENOMIC DNA]</scope>
    <source>
        <tissue evidence="5">Whole body</tissue>
    </source>
</reference>
<accession>A0A2J7RRS8</accession>
<dbReference type="InterPro" id="IPR018253">
    <property type="entry name" value="DnaJ_domain_CS"/>
</dbReference>
<dbReference type="PROSITE" id="PS50005">
    <property type="entry name" value="TPR"/>
    <property type="match status" value="5"/>
</dbReference>
<feature type="repeat" description="TPR" evidence="3">
    <location>
        <begin position="200"/>
        <end position="233"/>
    </location>
</feature>
<dbReference type="SUPFAM" id="SSF48452">
    <property type="entry name" value="TPR-like"/>
    <property type="match status" value="1"/>
</dbReference>
<dbReference type="Gene3D" id="1.10.287.110">
    <property type="entry name" value="DnaJ domain"/>
    <property type="match status" value="1"/>
</dbReference>
<dbReference type="STRING" id="105785.A0A2J7RRS8"/>
<dbReference type="FunCoup" id="A0A2J7RRS8">
    <property type="interactions" value="2345"/>
</dbReference>
<dbReference type="Pfam" id="PF00226">
    <property type="entry name" value="DnaJ"/>
    <property type="match status" value="1"/>
</dbReference>
<feature type="repeat" description="TPR" evidence="3">
    <location>
        <begin position="318"/>
        <end position="351"/>
    </location>
</feature>
<dbReference type="AlphaFoldDB" id="A0A2J7RRS8"/>
<feature type="domain" description="J" evidence="4">
    <location>
        <begin position="373"/>
        <end position="443"/>
    </location>
</feature>
<feature type="repeat" description="TPR" evidence="3">
    <location>
        <begin position="246"/>
        <end position="279"/>
    </location>
</feature>
<dbReference type="Pfam" id="PF07719">
    <property type="entry name" value="TPR_2"/>
    <property type="match status" value="2"/>
</dbReference>
<gene>
    <name evidence="5" type="ORF">B7P43_G03930</name>
</gene>
<dbReference type="PRINTS" id="PR00625">
    <property type="entry name" value="JDOMAIN"/>
</dbReference>
<dbReference type="PANTHER" id="PTHR45188">
    <property type="entry name" value="DNAJ PROTEIN P58IPK HOMOLOG"/>
    <property type="match status" value="1"/>
</dbReference>
<dbReference type="PROSITE" id="PS00636">
    <property type="entry name" value="DNAJ_1"/>
    <property type="match status" value="1"/>
</dbReference>
<dbReference type="OrthoDB" id="765884at2759"/>
<dbReference type="InterPro" id="IPR013105">
    <property type="entry name" value="TPR_2"/>
</dbReference>
<dbReference type="EMBL" id="NEVH01000598">
    <property type="protein sequence ID" value="PNF43543.1"/>
    <property type="molecule type" value="Genomic_DNA"/>
</dbReference>
<dbReference type="SUPFAM" id="SSF46565">
    <property type="entry name" value="Chaperone J-domain"/>
    <property type="match status" value="1"/>
</dbReference>
<dbReference type="Pfam" id="PF13181">
    <property type="entry name" value="TPR_8"/>
    <property type="match status" value="1"/>
</dbReference>
<comment type="caution">
    <text evidence="5">The sequence shown here is derived from an EMBL/GenBank/DDBJ whole genome shotgun (WGS) entry which is preliminary data.</text>
</comment>
<dbReference type="InterPro" id="IPR036869">
    <property type="entry name" value="J_dom_sf"/>
</dbReference>
<dbReference type="SMART" id="SM00271">
    <property type="entry name" value="DnaJ"/>
    <property type="match status" value="1"/>
</dbReference>
<dbReference type="InterPro" id="IPR019734">
    <property type="entry name" value="TPR_rpt"/>
</dbReference>
<dbReference type="Gene3D" id="1.25.40.10">
    <property type="entry name" value="Tetratricopeptide repeat domain"/>
    <property type="match status" value="3"/>
</dbReference>
<evidence type="ECO:0000256" key="3">
    <source>
        <dbReference type="PROSITE-ProRule" id="PRU00339"/>
    </source>
</evidence>
<dbReference type="CDD" id="cd06257">
    <property type="entry name" value="DnaJ"/>
    <property type="match status" value="1"/>
</dbReference>
<keyword evidence="2 3" id="KW-0802">TPR repeat</keyword>
<dbReference type="InParanoid" id="A0A2J7RRS8"/>
<feature type="repeat" description="TPR" evidence="3">
    <location>
        <begin position="53"/>
        <end position="86"/>
    </location>
</feature>
<sequence length="443" mass="51012">MEFSKNPGKIIMHDGKELAELKKERGNQLYKTGRYQQAVHLYTEAIKLCPDSSTYYGNRSACYINLYQYKAALEDARKAVALDPSFLKGYMRIAKCNFALGDLTAVNSVLSTVREFSLDNSAILPEVQRLEDLIRFDKEGTAACKEQDYIKALFCTDQILEQIPCTRYKVQKAGCLILLGRCQEARDVANDILRLEEKNADAIYVRGMSFYYQDNIEQAFCHFEYALRLAPNHQRAMNIYNQAKALVQRKEEGDKACSQGRYKEAYDLYTKALQIQPNNNSANTKIFVSRAIVCSKLGRFNEAVDDCSSALKCDENNRKALLQRAKCYMELKDFNKAVSDYEKAFKIDKSRESLRLLENAKLALEKSKCNNYSYYLVFDVDKNASLKEIKKAYKRKALEHHPDRHANATDDERREHEKKFKEIAEAYAVLSDTRKRACYDMSL</sequence>
<organism evidence="5 6">
    <name type="scientific">Cryptotermes secundus</name>
    <dbReference type="NCBI Taxonomy" id="105785"/>
    <lineage>
        <taxon>Eukaryota</taxon>
        <taxon>Metazoa</taxon>
        <taxon>Ecdysozoa</taxon>
        <taxon>Arthropoda</taxon>
        <taxon>Hexapoda</taxon>
        <taxon>Insecta</taxon>
        <taxon>Pterygota</taxon>
        <taxon>Neoptera</taxon>
        <taxon>Polyneoptera</taxon>
        <taxon>Dictyoptera</taxon>
        <taxon>Blattodea</taxon>
        <taxon>Blattoidea</taxon>
        <taxon>Termitoidae</taxon>
        <taxon>Kalotermitidae</taxon>
        <taxon>Cryptotermitinae</taxon>
        <taxon>Cryptotermes</taxon>
    </lineage>
</organism>
<keyword evidence="1" id="KW-0677">Repeat</keyword>
<dbReference type="Proteomes" id="UP000235965">
    <property type="component" value="Unassembled WGS sequence"/>
</dbReference>
<dbReference type="InterPro" id="IPR001623">
    <property type="entry name" value="DnaJ_domain"/>
</dbReference>
<feature type="repeat" description="TPR" evidence="3">
    <location>
        <begin position="19"/>
        <end position="52"/>
    </location>
</feature>